<dbReference type="SMART" id="SM00676">
    <property type="entry name" value="DM10"/>
    <property type="match status" value="1"/>
</dbReference>
<dbReference type="GO" id="GO:0005879">
    <property type="term" value="C:axonemal microtubule"/>
    <property type="evidence" value="ECO:0007669"/>
    <property type="project" value="TreeGrafter"/>
</dbReference>
<evidence type="ECO:0000256" key="2">
    <source>
        <dbReference type="ARBA" id="ARBA00022490"/>
    </source>
</evidence>
<protein>
    <recommendedName>
        <fullName evidence="6">DM10 domain-containing protein</fullName>
    </recommendedName>
</protein>
<dbReference type="Pfam" id="PF00334">
    <property type="entry name" value="NDK"/>
    <property type="match status" value="2"/>
</dbReference>
<keyword evidence="4" id="KW-0966">Cell projection</keyword>
<organism evidence="7 8">
    <name type="scientific">Exocentrus adspersus</name>
    <dbReference type="NCBI Taxonomy" id="1586481"/>
    <lineage>
        <taxon>Eukaryota</taxon>
        <taxon>Metazoa</taxon>
        <taxon>Ecdysozoa</taxon>
        <taxon>Arthropoda</taxon>
        <taxon>Hexapoda</taxon>
        <taxon>Insecta</taxon>
        <taxon>Pterygota</taxon>
        <taxon>Neoptera</taxon>
        <taxon>Endopterygota</taxon>
        <taxon>Coleoptera</taxon>
        <taxon>Polyphaga</taxon>
        <taxon>Cucujiformia</taxon>
        <taxon>Chrysomeloidea</taxon>
        <taxon>Cerambycidae</taxon>
        <taxon>Lamiinae</taxon>
        <taxon>Acanthocinini</taxon>
        <taxon>Exocentrus</taxon>
    </lineage>
</organism>
<dbReference type="Gene3D" id="3.30.70.141">
    <property type="entry name" value="Nucleoside diphosphate kinase-like domain"/>
    <property type="match status" value="2"/>
</dbReference>
<dbReference type="InterPro" id="IPR006602">
    <property type="entry name" value="DM10_dom"/>
</dbReference>
<comment type="subcellular location">
    <subcellularLocation>
        <location evidence="1">Cytoplasm</location>
        <location evidence="1">Cytoskeleton</location>
        <location evidence="1">Cilium axoneme</location>
    </subcellularLocation>
</comment>
<comment type="similarity">
    <text evidence="5">Belongs to the NDK family.</text>
</comment>
<dbReference type="CDD" id="cd04412">
    <property type="entry name" value="NDPk7B"/>
    <property type="match status" value="1"/>
</dbReference>
<dbReference type="EMBL" id="JANEYG010000003">
    <property type="protein sequence ID" value="KAJ8924113.1"/>
    <property type="molecule type" value="Genomic_DNA"/>
</dbReference>
<proteinExistence type="inferred from homology"/>
<feature type="domain" description="DM10" evidence="6">
    <location>
        <begin position="8"/>
        <end position="96"/>
    </location>
</feature>
<dbReference type="GO" id="GO:0005813">
    <property type="term" value="C:centrosome"/>
    <property type="evidence" value="ECO:0007669"/>
    <property type="project" value="TreeGrafter"/>
</dbReference>
<evidence type="ECO:0000256" key="4">
    <source>
        <dbReference type="ARBA" id="ARBA00023273"/>
    </source>
</evidence>
<keyword evidence="3" id="KW-0206">Cytoskeleton</keyword>
<dbReference type="AlphaFoldDB" id="A0AAV8WBZ6"/>
<dbReference type="InterPro" id="IPR037993">
    <property type="entry name" value="NDPk7B"/>
</dbReference>
<evidence type="ECO:0000256" key="3">
    <source>
        <dbReference type="ARBA" id="ARBA00023212"/>
    </source>
</evidence>
<dbReference type="Gene3D" id="2.30.29.170">
    <property type="match status" value="1"/>
</dbReference>
<dbReference type="PROSITE" id="PS51374">
    <property type="entry name" value="NDPK_LIKE"/>
    <property type="match status" value="2"/>
</dbReference>
<accession>A0AAV8WBZ6</accession>
<evidence type="ECO:0000313" key="8">
    <source>
        <dbReference type="Proteomes" id="UP001159042"/>
    </source>
</evidence>
<sequence length="387" mass="44105">MSGTEFDFNDKLSFLGEWFDYDSCYHKKFIVSFYPSDNTLDIFDRELNRMYLKRTKMDDLSINDLFVGNKLRIYGRQITLTDYGDCRTQKFIGKTKQSTLAILKPNVVDKLGEIITQILHRKFYISKLRMCKLSRKEALDLFEHKKGDSTLPFVLENIVSGRCVALELVGDAALTRWKEVMGPPDPQEARKTAPDTLIALYGLESPASNGFHGSDTPEDAAKELNFFFPKTPERLPPEAPVVLKNTTCCVIKPHAIKEGKMGYIMSFITDSHFKITAAQLVYLSNANADEFLEVYKGVVSDYHALLLSFLDGPCIALEIAGKNDEMNVHEEFRKFVGPSDPDIARQIRPNTLRANFGCDKYRNAVHCTDLPEDTELELEYMFKVLRN</sequence>
<dbReference type="PROSITE" id="PS51336">
    <property type="entry name" value="DM10"/>
    <property type="match status" value="1"/>
</dbReference>
<evidence type="ECO:0000256" key="1">
    <source>
        <dbReference type="ARBA" id="ARBA00004430"/>
    </source>
</evidence>
<comment type="caution">
    <text evidence="7">The sequence shown here is derived from an EMBL/GenBank/DDBJ whole genome shotgun (WGS) entry which is preliminary data.</text>
</comment>
<dbReference type="SMART" id="SM00562">
    <property type="entry name" value="NDK"/>
    <property type="match status" value="2"/>
</dbReference>
<reference evidence="7 8" key="1">
    <citation type="journal article" date="2023" name="Insect Mol. Biol.">
        <title>Genome sequencing provides insights into the evolution of gene families encoding plant cell wall-degrading enzymes in longhorned beetles.</title>
        <authorList>
            <person name="Shin N.R."/>
            <person name="Okamura Y."/>
            <person name="Kirsch R."/>
            <person name="Pauchet Y."/>
        </authorList>
    </citation>
    <scope>NUCLEOTIDE SEQUENCE [LARGE SCALE GENOMIC DNA]</scope>
    <source>
        <strain evidence="7">EAD_L_NR</strain>
    </source>
</reference>
<keyword evidence="2" id="KW-0963">Cytoplasm</keyword>
<dbReference type="SUPFAM" id="SSF54919">
    <property type="entry name" value="Nucleoside diphosphate kinase, NDK"/>
    <property type="match status" value="2"/>
</dbReference>
<evidence type="ECO:0000256" key="5">
    <source>
        <dbReference type="PROSITE-ProRule" id="PRU00706"/>
    </source>
</evidence>
<dbReference type="PANTHER" id="PTHR43109">
    <property type="entry name" value="NUCLEOSIDE DIPHOSPHATE KINASE 7"/>
    <property type="match status" value="1"/>
</dbReference>
<keyword evidence="8" id="KW-1185">Reference proteome</keyword>
<dbReference type="FunFam" id="3.30.70.141:FF:000004">
    <property type="entry name" value="Nucleoside diphosphate kinase 7"/>
    <property type="match status" value="1"/>
</dbReference>
<evidence type="ECO:0000313" key="7">
    <source>
        <dbReference type="EMBL" id="KAJ8924113.1"/>
    </source>
</evidence>
<name>A0AAV8WBZ6_9CUCU</name>
<gene>
    <name evidence="7" type="ORF">NQ315_006895</name>
</gene>
<dbReference type="Proteomes" id="UP001159042">
    <property type="component" value="Unassembled WGS sequence"/>
</dbReference>
<evidence type="ECO:0000259" key="6">
    <source>
        <dbReference type="PROSITE" id="PS51336"/>
    </source>
</evidence>
<dbReference type="InterPro" id="IPR034907">
    <property type="entry name" value="NDK-like_dom"/>
</dbReference>
<dbReference type="PANTHER" id="PTHR43109:SF2">
    <property type="entry name" value="NUCLEOSIDE DIPHOSPHATE KINASE 7"/>
    <property type="match status" value="1"/>
</dbReference>
<comment type="caution">
    <text evidence="5">Lacks conserved residue(s) required for the propagation of feature annotation.</text>
</comment>
<dbReference type="InterPro" id="IPR036850">
    <property type="entry name" value="NDK-like_dom_sf"/>
</dbReference>